<name>A0A176VRD2_MARPO</name>
<evidence type="ECO:0000313" key="2">
    <source>
        <dbReference type="EMBL" id="OAE22881.1"/>
    </source>
</evidence>
<organism evidence="2 3">
    <name type="scientific">Marchantia polymorpha subsp. ruderalis</name>
    <dbReference type="NCBI Taxonomy" id="1480154"/>
    <lineage>
        <taxon>Eukaryota</taxon>
        <taxon>Viridiplantae</taxon>
        <taxon>Streptophyta</taxon>
        <taxon>Embryophyta</taxon>
        <taxon>Marchantiophyta</taxon>
        <taxon>Marchantiopsida</taxon>
        <taxon>Marchantiidae</taxon>
        <taxon>Marchantiales</taxon>
        <taxon>Marchantiaceae</taxon>
        <taxon>Marchantia</taxon>
    </lineage>
</organism>
<sequence length="138" mass="15568">MGSLRLGASAGKMLGTRVPRKRRWEGEAEQSQQRDAAAPNRKRPLTELCSRPKQKARRLVLPASSVETGRATERRNSPSSGEDVSARTAERGVRRSLRLKDLRPKRLRDKCLRQYAFGGSAFGYKMRYLRQAVATLAR</sequence>
<dbReference type="AlphaFoldDB" id="A0A176VRD2"/>
<comment type="caution">
    <text evidence="2">The sequence shown here is derived from an EMBL/GenBank/DDBJ whole genome shotgun (WGS) entry which is preliminary data.</text>
</comment>
<evidence type="ECO:0000313" key="3">
    <source>
        <dbReference type="Proteomes" id="UP000077202"/>
    </source>
</evidence>
<accession>A0A176VRD2</accession>
<evidence type="ECO:0000256" key="1">
    <source>
        <dbReference type="SAM" id="MobiDB-lite"/>
    </source>
</evidence>
<proteinExistence type="predicted"/>
<dbReference type="Proteomes" id="UP000077202">
    <property type="component" value="Unassembled WGS sequence"/>
</dbReference>
<reference evidence="2" key="1">
    <citation type="submission" date="2016-03" db="EMBL/GenBank/DDBJ databases">
        <title>Mechanisms controlling the formation of the plant cell surface in tip-growing cells are functionally conserved among land plants.</title>
        <authorList>
            <person name="Honkanen S."/>
            <person name="Jones V.A."/>
            <person name="Morieri G."/>
            <person name="Champion C."/>
            <person name="Hetherington A.J."/>
            <person name="Kelly S."/>
            <person name="Saint-Marcoux D."/>
            <person name="Proust H."/>
            <person name="Prescott H."/>
            <person name="Dolan L."/>
        </authorList>
    </citation>
    <scope>NUCLEOTIDE SEQUENCE [LARGE SCALE GENOMIC DNA]</scope>
    <source>
        <tissue evidence="2">Whole gametophyte</tissue>
    </source>
</reference>
<protein>
    <submittedName>
        <fullName evidence="2">Uncharacterized protein</fullName>
    </submittedName>
</protein>
<feature type="compositionally biased region" description="Basic and acidic residues" evidence="1">
    <location>
        <begin position="84"/>
        <end position="97"/>
    </location>
</feature>
<gene>
    <name evidence="2" type="ORF">AXG93_2460s1000</name>
</gene>
<keyword evidence="3" id="KW-1185">Reference proteome</keyword>
<feature type="region of interest" description="Disordered" evidence="1">
    <location>
        <begin position="1"/>
        <end position="97"/>
    </location>
</feature>
<dbReference type="EMBL" id="LVLJ01003023">
    <property type="protein sequence ID" value="OAE22881.1"/>
    <property type="molecule type" value="Genomic_DNA"/>
</dbReference>